<accession>A0AAJ8L7M9</accession>
<evidence type="ECO:0000256" key="2">
    <source>
        <dbReference type="ARBA" id="ARBA00022737"/>
    </source>
</evidence>
<organism evidence="6 7">
    <name type="scientific">Kwoniella pini CBS 10737</name>
    <dbReference type="NCBI Taxonomy" id="1296096"/>
    <lineage>
        <taxon>Eukaryota</taxon>
        <taxon>Fungi</taxon>
        <taxon>Dikarya</taxon>
        <taxon>Basidiomycota</taxon>
        <taxon>Agaricomycotina</taxon>
        <taxon>Tremellomycetes</taxon>
        <taxon>Tremellales</taxon>
        <taxon>Cryptococcaceae</taxon>
        <taxon>Kwoniella</taxon>
    </lineage>
</organism>
<keyword evidence="2" id="KW-0677">Repeat</keyword>
<dbReference type="PROSITE" id="PS51375">
    <property type="entry name" value="PPR"/>
    <property type="match status" value="1"/>
</dbReference>
<dbReference type="Gene3D" id="1.25.40.10">
    <property type="entry name" value="Tetratricopeptide repeat domain"/>
    <property type="match status" value="2"/>
</dbReference>
<dbReference type="GO" id="GO:0031930">
    <property type="term" value="P:mitochondria-nucleus signaling pathway"/>
    <property type="evidence" value="ECO:0007669"/>
    <property type="project" value="TreeGrafter"/>
</dbReference>
<comment type="function">
    <text evidence="3">Regulates mitochondrial small subunit maturation by controlling 15S rRNA 5'-end processing. Localizes to the 5' precursor of the 15S rRNA in a position that is subsequently occupied by mS47 in the mature yeast mtSSU. Uses structure and sequence-specific RNA recognition, binding to a single-stranded region of the precursor and specifically recognizing bases -6 to -1. The exchange of Ccm1 for mS47 is coupled to the irreversible removal of precursor rRNA that is accompanied by conformational changes of the mitoribosomal proteins uS5m and mS26. These conformational changes signal completion of 5'-end rRNA processing through protection of the mature 5'-end of the 15S rRNA and stabilization of mS47. The removal of the 5' precursor together with the dissociation of Ccm1 may be catalyzed by the 5'-3' exoribonuclease Pet127. Involved in the specific removal of group I introns in mitochondrial encoded transcripts.</text>
</comment>
<dbReference type="PANTHER" id="PTHR47936:SF1">
    <property type="entry name" value="PENTATRICOPEPTIDE REPEAT-CONTAINING PROTEIN GUN1, CHLOROPLASTIC"/>
    <property type="match status" value="1"/>
</dbReference>
<evidence type="ECO:0000313" key="7">
    <source>
        <dbReference type="Proteomes" id="UP000094020"/>
    </source>
</evidence>
<dbReference type="KEGG" id="kpin:30170444"/>
<evidence type="ECO:0008006" key="8">
    <source>
        <dbReference type="Google" id="ProtNLM"/>
    </source>
</evidence>
<evidence type="ECO:0000256" key="3">
    <source>
        <dbReference type="ARBA" id="ARBA00044493"/>
    </source>
</evidence>
<dbReference type="Proteomes" id="UP000094020">
    <property type="component" value="Chromosome 6"/>
</dbReference>
<dbReference type="GeneID" id="30170444"/>
<evidence type="ECO:0000256" key="4">
    <source>
        <dbReference type="ARBA" id="ARBA00044511"/>
    </source>
</evidence>
<sequence length="793" mass="90583">MPFRARCYPASLIRRRYAFRTSQGIRPNVCDSFIISVGFKATQNYRYNSTSSLFSPFTSFFNRTKAPQVASPQQVAPAFLNSISVQDTDALRSAYDTIITSPNPSELLSPNDIHAAMELLASSSFLKDLETLRRIFEDLPNRFGYDTKDEHRNLLIKGLCNNGRVEEAFILTKSLDPFAVNWRVLLRTASNHSPSIVNHIIPFLQQYSSLEQTDIALILKSLRSSLHTSSSIIVRKKLDGLLQQVQMQSIVLEPVTEAELMRLYISLGDLEKANTIVESWDKANIWSPGLYNAIIELYIARADAHQVEYTINKMREKGWEAPQKAISFLSIQHLQQNIDSRSAVGFGEIVGSIEYAEKISDVSAQADVWADVIRVYLREVKSNDSLDIALEVYSESLSRGIEPSAELAKNLIIPLCNSKESSRLNHAIRVYDDYMSTQGALSTRREQARFSSVYQYLLIGCSRSNPPLIEKAINLIMDMRNHKMEINSNNLVSLLILLMKSSEDHHSAFNLYSHFYSLSPSSIDENGYQAILSTYLGLSWSKSPYPPPELFVTILKDMSKNGYQPSSNILSSLLKTYGSQATKLRRNFKSSSSMKLEDNLISLDEQLDNLGQSIRDIHTLIKLDPLIVIDIPLLSSLMDAYSRVGAYSECFQVWDELIQRRSREKNSKKLFSASLNVILDACGWSYSLKRGKKIWLWSKKYNLIYEKKHYDSYIEFLCRNSQFHEVIEIIFNEMEKEGFIIDKDIIRIVLKFGRREADKGNNVNDVFDFVNRLKKEKGELYNQLKDAGENERW</sequence>
<comment type="subunit">
    <text evidence="4">Binds to mitochondrial small subunit 15S rRNA.</text>
</comment>
<reference evidence="6" key="1">
    <citation type="submission" date="2013-07" db="EMBL/GenBank/DDBJ databases">
        <authorList>
            <consortium name="The Broad Institute Genome Sequencing Platform"/>
            <person name="Cuomo C."/>
            <person name="Litvintseva A."/>
            <person name="Chen Y."/>
            <person name="Heitman J."/>
            <person name="Sun S."/>
            <person name="Springer D."/>
            <person name="Dromer F."/>
            <person name="Young S.K."/>
            <person name="Zeng Q."/>
            <person name="Gargeya S."/>
            <person name="Fitzgerald M."/>
            <person name="Abouelleil A."/>
            <person name="Alvarado L."/>
            <person name="Berlin A.M."/>
            <person name="Chapman S.B."/>
            <person name="Dewar J."/>
            <person name="Goldberg J."/>
            <person name="Griggs A."/>
            <person name="Gujja S."/>
            <person name="Hansen M."/>
            <person name="Howarth C."/>
            <person name="Imamovic A."/>
            <person name="Larimer J."/>
            <person name="McCowan C."/>
            <person name="Murphy C."/>
            <person name="Pearson M."/>
            <person name="Priest M."/>
            <person name="Roberts A."/>
            <person name="Saif S."/>
            <person name="Shea T."/>
            <person name="Sykes S."/>
            <person name="Wortman J."/>
            <person name="Nusbaum C."/>
            <person name="Birren B."/>
        </authorList>
    </citation>
    <scope>NUCLEOTIDE SEQUENCE</scope>
    <source>
        <strain evidence="6">CBS 10737</strain>
    </source>
</reference>
<protein>
    <recommendedName>
        <fullName evidence="8">Pentatricopeptide repeat domain-containing protein</fullName>
    </recommendedName>
</protein>
<dbReference type="Pfam" id="PF01535">
    <property type="entry name" value="PPR"/>
    <property type="match status" value="2"/>
</dbReference>
<evidence type="ECO:0000313" key="6">
    <source>
        <dbReference type="EMBL" id="WWC70592.1"/>
    </source>
</evidence>
<dbReference type="EMBL" id="CP144524">
    <property type="protein sequence ID" value="WWC70592.1"/>
    <property type="molecule type" value="Genomic_DNA"/>
</dbReference>
<evidence type="ECO:0000256" key="1">
    <source>
        <dbReference type="ARBA" id="ARBA00006192"/>
    </source>
</evidence>
<comment type="similarity">
    <text evidence="1">Belongs to the CCM1 family.</text>
</comment>
<dbReference type="PANTHER" id="PTHR47936">
    <property type="entry name" value="PPR_LONG DOMAIN-CONTAINING PROTEIN"/>
    <property type="match status" value="1"/>
</dbReference>
<dbReference type="InterPro" id="IPR011990">
    <property type="entry name" value="TPR-like_helical_dom_sf"/>
</dbReference>
<gene>
    <name evidence="6" type="ORF">I206_104543</name>
</gene>
<evidence type="ECO:0000256" key="5">
    <source>
        <dbReference type="PROSITE-ProRule" id="PRU00708"/>
    </source>
</evidence>
<reference evidence="6" key="2">
    <citation type="submission" date="2024-02" db="EMBL/GenBank/DDBJ databases">
        <title>Comparative genomics of Cryptococcus and Kwoniella reveals pathogenesis evolution and contrasting modes of karyotype evolution via chromosome fusion or intercentromeric recombination.</title>
        <authorList>
            <person name="Coelho M.A."/>
            <person name="David-Palma M."/>
            <person name="Shea T."/>
            <person name="Bowers K."/>
            <person name="McGinley-Smith S."/>
            <person name="Mohammad A.W."/>
            <person name="Gnirke A."/>
            <person name="Yurkov A.M."/>
            <person name="Nowrousian M."/>
            <person name="Sun S."/>
            <person name="Cuomo C.A."/>
            <person name="Heitman J."/>
        </authorList>
    </citation>
    <scope>NUCLEOTIDE SEQUENCE</scope>
    <source>
        <strain evidence="6">CBS 10737</strain>
    </source>
</reference>
<dbReference type="AlphaFoldDB" id="A0AAJ8L7M9"/>
<name>A0AAJ8L7M9_9TREE</name>
<dbReference type="InterPro" id="IPR002885">
    <property type="entry name" value="PPR_rpt"/>
</dbReference>
<keyword evidence="7" id="KW-1185">Reference proteome</keyword>
<dbReference type="RefSeq" id="XP_070059071.1">
    <property type="nucleotide sequence ID" value="XM_070202970.1"/>
</dbReference>
<proteinExistence type="inferred from homology"/>
<feature type="repeat" description="PPR" evidence="5">
    <location>
        <begin position="706"/>
        <end position="741"/>
    </location>
</feature>